<gene>
    <name evidence="2" type="ORF">ENP88_04465</name>
</gene>
<dbReference type="AlphaFoldDB" id="A0A7J2TJK8"/>
<reference evidence="2" key="1">
    <citation type="journal article" date="2020" name="mSystems">
        <title>Genome- and Community-Level Interaction Insights into Carbon Utilization and Element Cycling Functions of Hydrothermarchaeota in Hydrothermal Sediment.</title>
        <authorList>
            <person name="Zhou Z."/>
            <person name="Liu Y."/>
            <person name="Xu W."/>
            <person name="Pan J."/>
            <person name="Luo Z.H."/>
            <person name="Li M."/>
        </authorList>
    </citation>
    <scope>NUCLEOTIDE SEQUENCE [LARGE SCALE GENOMIC DNA]</scope>
    <source>
        <strain evidence="2">SpSt-26</strain>
    </source>
</reference>
<comment type="caution">
    <text evidence="2">The sequence shown here is derived from an EMBL/GenBank/DDBJ whole genome shotgun (WGS) entry which is preliminary data.</text>
</comment>
<keyword evidence="1" id="KW-0472">Membrane</keyword>
<evidence type="ECO:0000313" key="2">
    <source>
        <dbReference type="EMBL" id="HEH35396.1"/>
    </source>
</evidence>
<dbReference type="EMBL" id="DSLA01000071">
    <property type="protein sequence ID" value="HEH35396.1"/>
    <property type="molecule type" value="Genomic_DNA"/>
</dbReference>
<accession>A0A7J2TJK8</accession>
<proteinExistence type="predicted"/>
<feature type="transmembrane region" description="Helical" evidence="1">
    <location>
        <begin position="26"/>
        <end position="44"/>
    </location>
</feature>
<protein>
    <submittedName>
        <fullName evidence="2">Uncharacterized protein</fullName>
    </submittedName>
</protein>
<organism evidence="2">
    <name type="scientific">Archaeoglobus fulgidus</name>
    <dbReference type="NCBI Taxonomy" id="2234"/>
    <lineage>
        <taxon>Archaea</taxon>
        <taxon>Methanobacteriati</taxon>
        <taxon>Methanobacteriota</taxon>
        <taxon>Archaeoglobi</taxon>
        <taxon>Archaeoglobales</taxon>
        <taxon>Archaeoglobaceae</taxon>
        <taxon>Archaeoglobus</taxon>
    </lineage>
</organism>
<keyword evidence="1" id="KW-1133">Transmembrane helix</keyword>
<evidence type="ECO:0000256" key="1">
    <source>
        <dbReference type="SAM" id="Phobius"/>
    </source>
</evidence>
<name>A0A7J2TJK8_ARCFL</name>
<feature type="transmembrane region" description="Helical" evidence="1">
    <location>
        <begin position="65"/>
        <end position="86"/>
    </location>
</feature>
<sequence length="130" mass="14871">MFQLLLWISLLISILAISMIFFNLEAVAYFLILPLFAFLYSILLSLAKKASKYPRKIVARISATLYVLGFFWLVFSASVLILSAVFYHSAYSRGMLRLLHSIIFLGFVILGLSVISILIARKIEKERKDF</sequence>
<keyword evidence="1" id="KW-0812">Transmembrane</keyword>
<feature type="transmembrane region" description="Helical" evidence="1">
    <location>
        <begin position="98"/>
        <end position="120"/>
    </location>
</feature>